<evidence type="ECO:0000313" key="2">
    <source>
        <dbReference type="Proteomes" id="UP000784294"/>
    </source>
</evidence>
<comment type="caution">
    <text evidence="1">The sequence shown here is derived from an EMBL/GenBank/DDBJ whole genome shotgun (WGS) entry which is preliminary data.</text>
</comment>
<evidence type="ECO:0000313" key="1">
    <source>
        <dbReference type="EMBL" id="VEL18783.1"/>
    </source>
</evidence>
<proteinExistence type="predicted"/>
<reference evidence="1" key="1">
    <citation type="submission" date="2018-11" db="EMBL/GenBank/DDBJ databases">
        <authorList>
            <consortium name="Pathogen Informatics"/>
        </authorList>
    </citation>
    <scope>NUCLEOTIDE SEQUENCE</scope>
</reference>
<protein>
    <submittedName>
        <fullName evidence="1">Uncharacterized protein</fullName>
    </submittedName>
</protein>
<name>A0A3S5CLQ1_9PLAT</name>
<dbReference type="Proteomes" id="UP000784294">
    <property type="component" value="Unassembled WGS sequence"/>
</dbReference>
<keyword evidence="2" id="KW-1185">Reference proteome</keyword>
<sequence length="236" mass="25820">MKLRLYQRLALFRTFTQISVDESLSSPSPSTQNLPAYSSFRDPDLCDAQVASNSAGPDSRFNSRCNSSIIGNSIKREWPRERQRLINRLRHSQKRYADLANTIRLAVDDCEKHVTATRLHLRETADSAQATLQMLSNGGLVVTPIANQPKVAKPIISSNPNSRRSYVNDLPFTINPSLAFGHRNCSSAPLIPLSVSSFTSASTPTSASPSQINAAGSVITLENAFSPALHQINSQL</sequence>
<accession>A0A3S5CLQ1</accession>
<organism evidence="1 2">
    <name type="scientific">Protopolystoma xenopodis</name>
    <dbReference type="NCBI Taxonomy" id="117903"/>
    <lineage>
        <taxon>Eukaryota</taxon>
        <taxon>Metazoa</taxon>
        <taxon>Spiralia</taxon>
        <taxon>Lophotrochozoa</taxon>
        <taxon>Platyhelminthes</taxon>
        <taxon>Monogenea</taxon>
        <taxon>Polyopisthocotylea</taxon>
        <taxon>Polystomatidea</taxon>
        <taxon>Polystomatidae</taxon>
        <taxon>Protopolystoma</taxon>
    </lineage>
</organism>
<dbReference type="EMBL" id="CAAALY010038636">
    <property type="protein sequence ID" value="VEL18783.1"/>
    <property type="molecule type" value="Genomic_DNA"/>
</dbReference>
<dbReference type="AlphaFoldDB" id="A0A3S5CLQ1"/>
<gene>
    <name evidence="1" type="ORF">PXEA_LOCUS12223</name>
</gene>